<dbReference type="PANTHER" id="PTHR11596:SF91">
    <property type="entry name" value="ALKALINE PHOSPHATASE-RELATED"/>
    <property type="match status" value="1"/>
</dbReference>
<dbReference type="Pfam" id="PF00245">
    <property type="entry name" value="Alk_phosphatase"/>
    <property type="match status" value="1"/>
</dbReference>
<feature type="binding site" evidence="8">
    <location>
        <position position="58"/>
    </location>
    <ligand>
        <name>Mg(2+)</name>
        <dbReference type="ChEBI" id="CHEBI:18420"/>
    </ligand>
</feature>
<keyword evidence="3 8" id="KW-0479">Metal-binding</keyword>
<dbReference type="EMBL" id="BGPR01004321">
    <property type="protein sequence ID" value="GBM98419.1"/>
    <property type="molecule type" value="Genomic_DNA"/>
</dbReference>
<dbReference type="Proteomes" id="UP000499080">
    <property type="component" value="Unassembled WGS sequence"/>
</dbReference>
<comment type="caution">
    <text evidence="11">The sequence shown here is derived from an EMBL/GenBank/DDBJ whole genome shotgun (WGS) entry which is preliminary data.</text>
</comment>
<feature type="signal peptide" evidence="10">
    <location>
        <begin position="1"/>
        <end position="23"/>
    </location>
</feature>
<dbReference type="OrthoDB" id="5818554at2759"/>
<evidence type="ECO:0000256" key="6">
    <source>
        <dbReference type="ARBA" id="ARBA00022842"/>
    </source>
</evidence>
<comment type="similarity">
    <text evidence="1 9">Belongs to the alkaline phosphatase family.</text>
</comment>
<keyword evidence="4" id="KW-0378">Hydrolase</keyword>
<dbReference type="Gene3D" id="3.40.720.10">
    <property type="entry name" value="Alkaline Phosphatase, subunit A"/>
    <property type="match status" value="1"/>
</dbReference>
<feature type="binding site" evidence="8">
    <location>
        <position position="58"/>
    </location>
    <ligand>
        <name>Zn(2+)</name>
        <dbReference type="ChEBI" id="CHEBI:29105"/>
        <label>2</label>
    </ligand>
</feature>
<dbReference type="GO" id="GO:0046872">
    <property type="term" value="F:metal ion binding"/>
    <property type="evidence" value="ECO:0007669"/>
    <property type="project" value="UniProtKB-KW"/>
</dbReference>
<keyword evidence="5 8" id="KW-0862">Zinc</keyword>
<dbReference type="InterPro" id="IPR001952">
    <property type="entry name" value="Alkaline_phosphatase"/>
</dbReference>
<reference evidence="11 12" key="1">
    <citation type="journal article" date="2019" name="Sci. Rep.">
        <title>Orb-weaving spider Araneus ventricosus genome elucidates the spidroin gene catalogue.</title>
        <authorList>
            <person name="Kono N."/>
            <person name="Nakamura H."/>
            <person name="Ohtoshi R."/>
            <person name="Moran D.A.P."/>
            <person name="Shinohara A."/>
            <person name="Yoshida Y."/>
            <person name="Fujiwara M."/>
            <person name="Mori M."/>
            <person name="Tomita M."/>
            <person name="Arakawa K."/>
        </authorList>
    </citation>
    <scope>NUCLEOTIDE SEQUENCE [LARGE SCALE GENOMIC DNA]</scope>
</reference>
<evidence type="ECO:0000256" key="4">
    <source>
        <dbReference type="ARBA" id="ARBA00022801"/>
    </source>
</evidence>
<evidence type="ECO:0000313" key="11">
    <source>
        <dbReference type="EMBL" id="GBM98419.1"/>
    </source>
</evidence>
<protein>
    <recommendedName>
        <fullName evidence="2">alkaline phosphatase</fullName>
        <ecNumber evidence="2">3.1.3.1</ecNumber>
    </recommendedName>
</protein>
<organism evidence="11 12">
    <name type="scientific">Araneus ventricosus</name>
    <name type="common">Orbweaver spider</name>
    <name type="synonym">Epeira ventricosa</name>
    <dbReference type="NCBI Taxonomy" id="182803"/>
    <lineage>
        <taxon>Eukaryota</taxon>
        <taxon>Metazoa</taxon>
        <taxon>Ecdysozoa</taxon>
        <taxon>Arthropoda</taxon>
        <taxon>Chelicerata</taxon>
        <taxon>Arachnida</taxon>
        <taxon>Araneae</taxon>
        <taxon>Araneomorphae</taxon>
        <taxon>Entelegynae</taxon>
        <taxon>Araneoidea</taxon>
        <taxon>Araneidae</taxon>
        <taxon>Araneus</taxon>
    </lineage>
</organism>
<dbReference type="PANTHER" id="PTHR11596">
    <property type="entry name" value="ALKALINE PHOSPHATASE"/>
    <property type="match status" value="1"/>
</dbReference>
<keyword evidence="6 8" id="KW-0460">Magnesium</keyword>
<feature type="active site" description="Phosphoserine intermediate" evidence="7">
    <location>
        <position position="108"/>
    </location>
</feature>
<dbReference type="GO" id="GO:0004035">
    <property type="term" value="F:alkaline phosphatase activity"/>
    <property type="evidence" value="ECO:0007669"/>
    <property type="project" value="UniProtKB-EC"/>
</dbReference>
<evidence type="ECO:0000256" key="3">
    <source>
        <dbReference type="ARBA" id="ARBA00022723"/>
    </source>
</evidence>
<evidence type="ECO:0000256" key="2">
    <source>
        <dbReference type="ARBA" id="ARBA00012647"/>
    </source>
</evidence>
<dbReference type="InterPro" id="IPR017850">
    <property type="entry name" value="Alkaline_phosphatase_core_sf"/>
</dbReference>
<evidence type="ECO:0000256" key="10">
    <source>
        <dbReference type="SAM" id="SignalP"/>
    </source>
</evidence>
<gene>
    <name evidence="11" type="primary">ALPL_4</name>
    <name evidence="11" type="ORF">AVEN_3746_1</name>
</gene>
<sequence>MYIPSFYWLLLTACSVSINHVTGEPESYREQAQSVLARQLRKTENRNVAKNIVLIVGDGMSLATVAAARVLKGQKAGRPGVGEEMLYETFPNVGLARTYATDKYVPDSASTATAFLCGVKTKYEGVGVDDRVRHSDCSSVPGTEVRCIGEWALAEGMSSDSFCPFPVFCIP</sequence>
<evidence type="ECO:0000256" key="7">
    <source>
        <dbReference type="PIRSR" id="PIRSR601952-1"/>
    </source>
</evidence>
<keyword evidence="12" id="KW-1185">Reference proteome</keyword>
<dbReference type="SUPFAM" id="SSF53649">
    <property type="entry name" value="Alkaline phosphatase-like"/>
    <property type="match status" value="1"/>
</dbReference>
<evidence type="ECO:0000256" key="8">
    <source>
        <dbReference type="PIRSR" id="PIRSR601952-2"/>
    </source>
</evidence>
<proteinExistence type="inferred from homology"/>
<evidence type="ECO:0000313" key="12">
    <source>
        <dbReference type="Proteomes" id="UP000499080"/>
    </source>
</evidence>
<dbReference type="InterPro" id="IPR018299">
    <property type="entry name" value="Alkaline_phosphatase_AS"/>
</dbReference>
<keyword evidence="10" id="KW-0732">Signal</keyword>
<comment type="cofactor">
    <cofactor evidence="8">
        <name>Zn(2+)</name>
        <dbReference type="ChEBI" id="CHEBI:29105"/>
    </cofactor>
    <text evidence="8">Binds 2 Zn(2+) ions.</text>
</comment>
<dbReference type="PROSITE" id="PS00123">
    <property type="entry name" value="ALKALINE_PHOSPHATASE"/>
    <property type="match status" value="1"/>
</dbReference>
<dbReference type="PRINTS" id="PR00113">
    <property type="entry name" value="ALKPHPHTASE"/>
</dbReference>
<accession>A0A4Y2K8Z4</accession>
<dbReference type="EC" id="3.1.3.1" evidence="2"/>
<name>A0A4Y2K8Z4_ARAVE</name>
<feature type="chain" id="PRO_5021276614" description="alkaline phosphatase" evidence="10">
    <location>
        <begin position="24"/>
        <end position="171"/>
    </location>
</feature>
<evidence type="ECO:0000256" key="1">
    <source>
        <dbReference type="ARBA" id="ARBA00005984"/>
    </source>
</evidence>
<comment type="cofactor">
    <cofactor evidence="8">
        <name>Mg(2+)</name>
        <dbReference type="ChEBI" id="CHEBI:18420"/>
    </cofactor>
    <text evidence="8">Binds 1 Mg(2+) ion.</text>
</comment>
<dbReference type="AlphaFoldDB" id="A0A4Y2K8Z4"/>
<evidence type="ECO:0000256" key="5">
    <source>
        <dbReference type="ARBA" id="ARBA00022833"/>
    </source>
</evidence>
<evidence type="ECO:0000256" key="9">
    <source>
        <dbReference type="RuleBase" id="RU003946"/>
    </source>
</evidence>